<dbReference type="Proteomes" id="UP001307889">
    <property type="component" value="Chromosome 2"/>
</dbReference>
<gene>
    <name evidence="1" type="ORF">NTJ_04024</name>
</gene>
<reference evidence="1 2" key="1">
    <citation type="submission" date="2023-09" db="EMBL/GenBank/DDBJ databases">
        <title>Nesidiocoris tenuis whole genome shotgun sequence.</title>
        <authorList>
            <person name="Shibata T."/>
            <person name="Shimoda M."/>
            <person name="Kobayashi T."/>
            <person name="Uehara T."/>
        </authorList>
    </citation>
    <scope>NUCLEOTIDE SEQUENCE [LARGE SCALE GENOMIC DNA]</scope>
    <source>
        <strain evidence="1 2">Japan</strain>
    </source>
</reference>
<accession>A0ABN7AIW3</accession>
<dbReference type="EMBL" id="AP028910">
    <property type="protein sequence ID" value="BES91217.1"/>
    <property type="molecule type" value="Genomic_DNA"/>
</dbReference>
<sequence length="93" mass="9785">MILFPELDWQAWGSCGCGAAEAGATAGRLRECSTSGQPSSLRGAVVVLAAVGAPRGSSRRPPRVPPPPPLRPFQLQLQHHSEHFTHPGLAPPC</sequence>
<proteinExistence type="predicted"/>
<evidence type="ECO:0000313" key="1">
    <source>
        <dbReference type="EMBL" id="BES91217.1"/>
    </source>
</evidence>
<keyword evidence="2" id="KW-1185">Reference proteome</keyword>
<protein>
    <submittedName>
        <fullName evidence="1">Uncharacterized protein</fullName>
    </submittedName>
</protein>
<name>A0ABN7AIW3_9HEMI</name>
<organism evidence="1 2">
    <name type="scientific">Nesidiocoris tenuis</name>
    <dbReference type="NCBI Taxonomy" id="355587"/>
    <lineage>
        <taxon>Eukaryota</taxon>
        <taxon>Metazoa</taxon>
        <taxon>Ecdysozoa</taxon>
        <taxon>Arthropoda</taxon>
        <taxon>Hexapoda</taxon>
        <taxon>Insecta</taxon>
        <taxon>Pterygota</taxon>
        <taxon>Neoptera</taxon>
        <taxon>Paraneoptera</taxon>
        <taxon>Hemiptera</taxon>
        <taxon>Heteroptera</taxon>
        <taxon>Panheteroptera</taxon>
        <taxon>Cimicomorpha</taxon>
        <taxon>Miridae</taxon>
        <taxon>Dicyphina</taxon>
        <taxon>Nesidiocoris</taxon>
    </lineage>
</organism>
<evidence type="ECO:0000313" key="2">
    <source>
        <dbReference type="Proteomes" id="UP001307889"/>
    </source>
</evidence>